<feature type="region of interest" description="Disordered" evidence="1">
    <location>
        <begin position="194"/>
        <end position="354"/>
    </location>
</feature>
<sequence length="444" mass="50826">MKTDEKLCDSIKVLYESKYTNSCASLDYPVQAWDNKEGTLDKYLCLGVYDTAYKVCQYSDHLQIPLNHVAVFDANVEKFVPNEKSFGTEGNNEETYCKDNLQGFTSLYSKVKLHWGPLAERFGKPHLCQRLCFDLNYKFRPLCAVFAWIKSIEDEIKKSKISVTNHDAVNRAPEVSNPKAPVDQEVTADKILETNLQETEKKTEMKKFKEPHDKEKNTSAIIFNEHTQPNTEKAESDLEKSSKHETQKMLNDILSRTEGHNSQDKDKENINNVKTETNPEAPKTPVNVPSKENVDTKEVAKEENAKETNRKPEVDDVKTSTLSENTQDHYGASNGEDEEPIEGNQNENLQEPFERKNNLRYPNMRAEGDSHFFTYFIVTTVACIACYIGYHNKQKILAIVLEGRRSRNSRGRRRPSTANYRKLDCTLEEAVTSQCNANVTHVIY</sequence>
<evidence type="ECO:0000313" key="3">
    <source>
        <dbReference type="EMBL" id="EFN86138.1"/>
    </source>
</evidence>
<keyword evidence="4" id="KW-1185">Reference proteome</keyword>
<evidence type="ECO:0000256" key="1">
    <source>
        <dbReference type="SAM" id="MobiDB-lite"/>
    </source>
</evidence>
<dbReference type="PANTHER" id="PTHR16502">
    <property type="entry name" value="KERATINOCYTE-ASSOCIATED TRANSMEMBRANE PROTEIN 2"/>
    <property type="match status" value="1"/>
</dbReference>
<protein>
    <submittedName>
        <fullName evidence="3">Trans-Golgi network integral membrane protein 2</fullName>
    </submittedName>
</protein>
<dbReference type="PANTHER" id="PTHR16502:SF0">
    <property type="entry name" value="KERATINOCYTE-ASSOCIATED TRANSMEMBRANE PROTEIN 2"/>
    <property type="match status" value="1"/>
</dbReference>
<dbReference type="EMBL" id="GL447689">
    <property type="protein sequence ID" value="EFN86138.1"/>
    <property type="molecule type" value="Genomic_DNA"/>
</dbReference>
<feature type="compositionally biased region" description="Basic and acidic residues" evidence="1">
    <location>
        <begin position="194"/>
        <end position="217"/>
    </location>
</feature>
<gene>
    <name evidence="3" type="ORF">EAI_13610</name>
</gene>
<keyword evidence="2" id="KW-0472">Membrane</keyword>
<dbReference type="OrthoDB" id="5846619at2759"/>
<feature type="compositionally biased region" description="Basic and acidic residues" evidence="1">
    <location>
        <begin position="292"/>
        <end position="318"/>
    </location>
</feature>
<dbReference type="InParanoid" id="E2BDT2"/>
<name>E2BDT2_HARSA</name>
<keyword evidence="2" id="KW-0812">Transmembrane</keyword>
<dbReference type="Pfam" id="PF17818">
    <property type="entry name" value="KCT2"/>
    <property type="match status" value="1"/>
</dbReference>
<organism evidence="4">
    <name type="scientific">Harpegnathos saltator</name>
    <name type="common">Jerdon's jumping ant</name>
    <dbReference type="NCBI Taxonomy" id="610380"/>
    <lineage>
        <taxon>Eukaryota</taxon>
        <taxon>Metazoa</taxon>
        <taxon>Ecdysozoa</taxon>
        <taxon>Arthropoda</taxon>
        <taxon>Hexapoda</taxon>
        <taxon>Insecta</taxon>
        <taxon>Pterygota</taxon>
        <taxon>Neoptera</taxon>
        <taxon>Endopterygota</taxon>
        <taxon>Hymenoptera</taxon>
        <taxon>Apocrita</taxon>
        <taxon>Aculeata</taxon>
        <taxon>Formicoidea</taxon>
        <taxon>Formicidae</taxon>
        <taxon>Ponerinae</taxon>
        <taxon>Ponerini</taxon>
        <taxon>Harpegnathos</taxon>
    </lineage>
</organism>
<feature type="compositionally biased region" description="Basic and acidic residues" evidence="1">
    <location>
        <begin position="232"/>
        <end position="247"/>
    </location>
</feature>
<keyword evidence="2" id="KW-1133">Transmembrane helix</keyword>
<dbReference type="InterPro" id="IPR037645">
    <property type="entry name" value="KCT2"/>
</dbReference>
<feature type="compositionally biased region" description="Polar residues" evidence="1">
    <location>
        <begin position="218"/>
        <end position="231"/>
    </location>
</feature>
<evidence type="ECO:0000313" key="4">
    <source>
        <dbReference type="Proteomes" id="UP000008237"/>
    </source>
</evidence>
<feature type="compositionally biased region" description="Basic and acidic residues" evidence="1">
    <location>
        <begin position="255"/>
        <end position="269"/>
    </location>
</feature>
<reference evidence="3 4" key="1">
    <citation type="journal article" date="2010" name="Science">
        <title>Genomic comparison of the ants Camponotus floridanus and Harpegnathos saltator.</title>
        <authorList>
            <person name="Bonasio R."/>
            <person name="Zhang G."/>
            <person name="Ye C."/>
            <person name="Mutti N.S."/>
            <person name="Fang X."/>
            <person name="Qin N."/>
            <person name="Donahue G."/>
            <person name="Yang P."/>
            <person name="Li Q."/>
            <person name="Li C."/>
            <person name="Zhang P."/>
            <person name="Huang Z."/>
            <person name="Berger S.L."/>
            <person name="Reinberg D."/>
            <person name="Wang J."/>
            <person name="Liebig J."/>
        </authorList>
    </citation>
    <scope>NUCLEOTIDE SEQUENCE [LARGE SCALE GENOMIC DNA]</scope>
    <source>
        <strain evidence="3 4">R22 G/1</strain>
    </source>
</reference>
<dbReference type="Proteomes" id="UP000008237">
    <property type="component" value="Unassembled WGS sequence"/>
</dbReference>
<feature type="transmembrane region" description="Helical" evidence="2">
    <location>
        <begin position="372"/>
        <end position="390"/>
    </location>
</feature>
<dbReference type="AlphaFoldDB" id="E2BDT2"/>
<dbReference type="OMA" id="CNANVTH"/>
<evidence type="ECO:0000256" key="2">
    <source>
        <dbReference type="SAM" id="Phobius"/>
    </source>
</evidence>
<proteinExistence type="predicted"/>
<accession>E2BDT2</accession>